<gene>
    <name evidence="1" type="ORF">AAHA92_10989</name>
</gene>
<dbReference type="AlphaFoldDB" id="A0ABD1HWJ2"/>
<name>A0ABD1HWJ2_SALDI</name>
<dbReference type="Proteomes" id="UP001567538">
    <property type="component" value="Unassembled WGS sequence"/>
</dbReference>
<dbReference type="PANTHER" id="PTHR33103">
    <property type="entry name" value="OS01G0153900 PROTEIN"/>
    <property type="match status" value="1"/>
</dbReference>
<evidence type="ECO:0000313" key="1">
    <source>
        <dbReference type="EMBL" id="KAL1560818.1"/>
    </source>
</evidence>
<dbReference type="Pfam" id="PF05056">
    <property type="entry name" value="DUF674"/>
    <property type="match status" value="1"/>
</dbReference>
<organism evidence="1 2">
    <name type="scientific">Salvia divinorum</name>
    <name type="common">Maria pastora</name>
    <name type="synonym">Diviner's sage</name>
    <dbReference type="NCBI Taxonomy" id="28513"/>
    <lineage>
        <taxon>Eukaryota</taxon>
        <taxon>Viridiplantae</taxon>
        <taxon>Streptophyta</taxon>
        <taxon>Embryophyta</taxon>
        <taxon>Tracheophyta</taxon>
        <taxon>Spermatophyta</taxon>
        <taxon>Magnoliopsida</taxon>
        <taxon>eudicotyledons</taxon>
        <taxon>Gunneridae</taxon>
        <taxon>Pentapetalae</taxon>
        <taxon>asterids</taxon>
        <taxon>lamiids</taxon>
        <taxon>Lamiales</taxon>
        <taxon>Lamiaceae</taxon>
        <taxon>Nepetoideae</taxon>
        <taxon>Mentheae</taxon>
        <taxon>Salviinae</taxon>
        <taxon>Salvia</taxon>
        <taxon>Salvia subgen. Calosphace</taxon>
    </lineage>
</organism>
<reference evidence="1 2" key="1">
    <citation type="submission" date="2024-06" db="EMBL/GenBank/DDBJ databases">
        <title>A chromosome level genome sequence of Diviner's sage (Salvia divinorum).</title>
        <authorList>
            <person name="Ford S.A."/>
            <person name="Ro D.-K."/>
            <person name="Ness R.W."/>
            <person name="Phillips M.A."/>
        </authorList>
    </citation>
    <scope>NUCLEOTIDE SEQUENCE [LARGE SCALE GENOMIC DNA]</scope>
    <source>
        <strain evidence="1">SAF-2024a</strain>
        <tissue evidence="1">Leaf</tissue>
    </source>
</reference>
<dbReference type="PANTHER" id="PTHR33103:SF27">
    <property type="entry name" value="OS04G0594700 PROTEIN"/>
    <property type="match status" value="1"/>
</dbReference>
<keyword evidence="2" id="KW-1185">Reference proteome</keyword>
<dbReference type="InterPro" id="IPR007750">
    <property type="entry name" value="DUF674"/>
</dbReference>
<dbReference type="EMBL" id="JBEAFC010000004">
    <property type="protein sequence ID" value="KAL1560818.1"/>
    <property type="molecule type" value="Genomic_DNA"/>
</dbReference>
<evidence type="ECO:0008006" key="3">
    <source>
        <dbReference type="Google" id="ProtNLM"/>
    </source>
</evidence>
<protein>
    <recommendedName>
        <fullName evidence="3">DUF674 family protein</fullName>
    </recommendedName>
</protein>
<accession>A0ABD1HWJ2</accession>
<evidence type="ECO:0000313" key="2">
    <source>
        <dbReference type="Proteomes" id="UP001567538"/>
    </source>
</evidence>
<comment type="caution">
    <text evidence="1">The sequence shown here is derived from an EMBL/GenBank/DDBJ whole genome shotgun (WGS) entry which is preliminary data.</text>
</comment>
<proteinExistence type="predicted"/>
<sequence>MCDGKEAEFSLKVMINKEKTKVLFAEADSHFIDILLSFLTLPLGRIIKVLHKHYGDETPTIGSLNNLYHNLANLDTLHFTTEAAKQILLNPTSSFEDEIKQLKLDITDSPPNEYFKCTGFLCLLRFRSISMYLDNVKRCYSCGGIEIVIEKEEEVLADAASGDGVFTMDIAPYIIFDDLQIFPNETGLLGIISIVGIADMDKAEPIKVTFGFSEIVSLLKASLISQTPLSDIILSKTRGIKNSVFESETSLNQIENEQNPNSKKKTLKVVIQKSTGKLVYAQAKEDFVDFLYSFLNIPLGGVEHLLTGKTCVKAIDNLYRSTTDLIDCKYFKSPDMKKRLIEPNVAHGCISDNHIFPLTQKTLPDPYHYRSSWSSSKFPNGKGSYLKGPQTYQITDDLTVTPFCIFSILSNLNKQKIHVSDVKEVEMQIGLKEGLSILKASLTSTSALSDALLNNVSIKQPKTEH</sequence>